<feature type="domain" description="M23ase beta-sheet core" evidence="2">
    <location>
        <begin position="161"/>
        <end position="260"/>
    </location>
</feature>
<gene>
    <name evidence="3" type="ORF">GX523_04475</name>
</gene>
<keyword evidence="1" id="KW-0472">Membrane</keyword>
<comment type="caution">
    <text evidence="3">The sequence shown here is derived from an EMBL/GenBank/DDBJ whole genome shotgun (WGS) entry which is preliminary data.</text>
</comment>
<dbReference type="Pfam" id="PF01551">
    <property type="entry name" value="Peptidase_M23"/>
    <property type="match status" value="1"/>
</dbReference>
<evidence type="ECO:0000313" key="3">
    <source>
        <dbReference type="EMBL" id="HHY26002.1"/>
    </source>
</evidence>
<dbReference type="Proteomes" id="UP000553059">
    <property type="component" value="Unassembled WGS sequence"/>
</dbReference>
<feature type="transmembrane region" description="Helical" evidence="1">
    <location>
        <begin position="12"/>
        <end position="31"/>
    </location>
</feature>
<evidence type="ECO:0000259" key="2">
    <source>
        <dbReference type="Pfam" id="PF01551"/>
    </source>
</evidence>
<keyword evidence="1" id="KW-0812">Transmembrane</keyword>
<reference evidence="3 4" key="1">
    <citation type="journal article" date="2020" name="Biotechnol. Biofuels">
        <title>New insights from the biogas microbiome by comprehensive genome-resolved metagenomics of nearly 1600 species originating from multiple anaerobic digesters.</title>
        <authorList>
            <person name="Campanaro S."/>
            <person name="Treu L."/>
            <person name="Rodriguez-R L.M."/>
            <person name="Kovalovszki A."/>
            <person name="Ziels R.M."/>
            <person name="Maus I."/>
            <person name="Zhu X."/>
            <person name="Kougias P.G."/>
            <person name="Basile A."/>
            <person name="Luo G."/>
            <person name="Schluter A."/>
            <person name="Konstantinidis K.T."/>
            <person name="Angelidaki I."/>
        </authorList>
    </citation>
    <scope>NUCLEOTIDE SEQUENCE [LARGE SCALE GENOMIC DNA]</scope>
    <source>
        <strain evidence="3">AS05jafATM_4</strain>
    </source>
</reference>
<organism evidence="3 4">
    <name type="scientific">Desulfitobacterium dehalogenans</name>
    <dbReference type="NCBI Taxonomy" id="36854"/>
    <lineage>
        <taxon>Bacteria</taxon>
        <taxon>Bacillati</taxon>
        <taxon>Bacillota</taxon>
        <taxon>Clostridia</taxon>
        <taxon>Eubacteriales</taxon>
        <taxon>Desulfitobacteriaceae</taxon>
        <taxon>Desulfitobacterium</taxon>
    </lineage>
</organism>
<dbReference type="GO" id="GO:0004222">
    <property type="term" value="F:metalloendopeptidase activity"/>
    <property type="evidence" value="ECO:0007669"/>
    <property type="project" value="TreeGrafter"/>
</dbReference>
<dbReference type="SUPFAM" id="SSF51261">
    <property type="entry name" value="Duplicated hybrid motif"/>
    <property type="match status" value="1"/>
</dbReference>
<evidence type="ECO:0000256" key="1">
    <source>
        <dbReference type="SAM" id="Phobius"/>
    </source>
</evidence>
<dbReference type="InterPro" id="IPR050570">
    <property type="entry name" value="Cell_wall_metabolism_enzyme"/>
</dbReference>
<proteinExistence type="predicted"/>
<evidence type="ECO:0000313" key="4">
    <source>
        <dbReference type="Proteomes" id="UP000553059"/>
    </source>
</evidence>
<sequence length="283" mass="32298">MRIRRSIKPRQKHWALFLKVLVIILISTAVWKGIHKKPAISSDIYPYLLNLPAELVLQCQKEGKEISPTAWADLIAIRSTVTKDEELYLVQQLQQGIDFEDISWQNSEFQIGEAVVKQILWKRHVLLTYPFYEPGRFVFPVIGKVWYMDTFGADREGGVRKHEGTDIFGSEGIPVISIGNGKVERLGWNRLGGERVGVRGEDGNYYYYAHLNTINPHLQEGQKVKKGDFLGTLGHTGDALTTPDHLHFGIELPNGEWVNPYPFLTIWQQSQEENAFSHKNSIS</sequence>
<accession>A0A7C6Z3A5</accession>
<name>A0A7C6Z3A5_9FIRM</name>
<dbReference type="PANTHER" id="PTHR21666">
    <property type="entry name" value="PEPTIDASE-RELATED"/>
    <property type="match status" value="1"/>
</dbReference>
<dbReference type="PANTHER" id="PTHR21666:SF268">
    <property type="entry name" value="PEPTIDASE M23 DOMAIN-CONTAINING PROTEIN"/>
    <property type="match status" value="1"/>
</dbReference>
<dbReference type="InterPro" id="IPR016047">
    <property type="entry name" value="M23ase_b-sheet_dom"/>
</dbReference>
<dbReference type="CDD" id="cd12797">
    <property type="entry name" value="M23_peptidase"/>
    <property type="match status" value="1"/>
</dbReference>
<dbReference type="EMBL" id="DUTF01000100">
    <property type="protein sequence ID" value="HHY26002.1"/>
    <property type="molecule type" value="Genomic_DNA"/>
</dbReference>
<dbReference type="AlphaFoldDB" id="A0A7C6Z3A5"/>
<protein>
    <submittedName>
        <fullName evidence="3">M23 family metallopeptidase</fullName>
    </submittedName>
</protein>
<dbReference type="InterPro" id="IPR011055">
    <property type="entry name" value="Dup_hybrid_motif"/>
</dbReference>
<dbReference type="Gene3D" id="2.70.70.10">
    <property type="entry name" value="Glucose Permease (Domain IIA)"/>
    <property type="match status" value="1"/>
</dbReference>
<keyword evidence="1" id="KW-1133">Transmembrane helix</keyword>